<organism evidence="2 3">
    <name type="scientific">Psychrobacillus lasiicapitis</name>
    <dbReference type="NCBI Taxonomy" id="1636719"/>
    <lineage>
        <taxon>Bacteria</taxon>
        <taxon>Bacillati</taxon>
        <taxon>Bacillota</taxon>
        <taxon>Bacilli</taxon>
        <taxon>Bacillales</taxon>
        <taxon>Bacillaceae</taxon>
        <taxon>Psychrobacillus</taxon>
    </lineage>
</organism>
<dbReference type="InterPro" id="IPR003959">
    <property type="entry name" value="ATPase_AAA_core"/>
</dbReference>
<dbReference type="InterPro" id="IPR051396">
    <property type="entry name" value="Bact_Antivir_Def_Nuclease"/>
</dbReference>
<dbReference type="Pfam" id="PF13304">
    <property type="entry name" value="AAA_21"/>
    <property type="match status" value="1"/>
</dbReference>
<evidence type="ECO:0000313" key="2">
    <source>
        <dbReference type="EMBL" id="TQR14431.1"/>
    </source>
</evidence>
<comment type="caution">
    <text evidence="2">The sequence shown here is derived from an EMBL/GenBank/DDBJ whole genome shotgun (WGS) entry which is preliminary data.</text>
</comment>
<dbReference type="InterPro" id="IPR027417">
    <property type="entry name" value="P-loop_NTPase"/>
</dbReference>
<dbReference type="PANTHER" id="PTHR43581:SF4">
    <property type="entry name" value="ATP_GTP PHOSPHATASE"/>
    <property type="match status" value="1"/>
</dbReference>
<keyword evidence="2" id="KW-0067">ATP-binding</keyword>
<dbReference type="PANTHER" id="PTHR43581">
    <property type="entry name" value="ATP/GTP PHOSPHATASE"/>
    <property type="match status" value="1"/>
</dbReference>
<feature type="domain" description="AAA+ ATPase" evidence="1">
    <location>
        <begin position="30"/>
        <end position="337"/>
    </location>
</feature>
<sequence>MNRRVFMSNTLEKVHIQRFRKLKEMHINVAKRITIISGHNGVGKSTILGLIANGSELGGYKSYFDKIFQSKFNEIFRLDIEKDFTKDLDKKYSVILKYNFQSSPFYKFCTITQHNESKTVKTGNGSSASEKTIQIKRLKIVPRNSDENGKQIQEEISGVKASSKIPIPTLYIGMSRVFPIGESQKLSYELKESTIEVEDSNQMNIWYQEVMGQENIDSTKVIKQNLKDSTKKSIGPAFGDYSYHAVSLGQDSLSTIFTALLSFKKLKRDLNETYSGGILVIDEIDACLHPDAQEKLLNILDRCSKELNLQIICTTHSLTIIKNVLNKQFKTSINTSDHTLYYNVIYIKDTVSPKIMRDPTYKKIKSDMFLKDTLFIDTKQEIKIYFEDDEGLYFFNKISEFTSSLDLDEVNLNKISAEIGCDTLIKLPSKDTYFKSVVIVLDEDVKRKQNYRNMLEDNLNICTLPGSETPEKTIESYLTLLVQQPDHSFWFDNDELTIQYVRDKILQELSQSLDQIAKQEKIREIYKKWFRNYEPIFDKTKLIQYWMNDNPDVIKGFVNQFNLSINYVKSTLLEKTN</sequence>
<dbReference type="InterPro" id="IPR038729">
    <property type="entry name" value="Rad50/SbcC_AAA"/>
</dbReference>
<evidence type="ECO:0000313" key="3">
    <source>
        <dbReference type="Proteomes" id="UP000317316"/>
    </source>
</evidence>
<dbReference type="AlphaFoldDB" id="A0A544TAD7"/>
<gene>
    <name evidence="2" type="ORF">FG382_08220</name>
</gene>
<dbReference type="Proteomes" id="UP000317316">
    <property type="component" value="Unassembled WGS sequence"/>
</dbReference>
<dbReference type="Gene3D" id="3.40.50.300">
    <property type="entry name" value="P-loop containing nucleotide triphosphate hydrolases"/>
    <property type="match status" value="1"/>
</dbReference>
<dbReference type="SMART" id="SM00382">
    <property type="entry name" value="AAA"/>
    <property type="match status" value="1"/>
</dbReference>
<protein>
    <submittedName>
        <fullName evidence="2">ATP-binding protein</fullName>
    </submittedName>
</protein>
<dbReference type="GO" id="GO:0005524">
    <property type="term" value="F:ATP binding"/>
    <property type="evidence" value="ECO:0007669"/>
    <property type="project" value="UniProtKB-KW"/>
</dbReference>
<accession>A0A544TAD7</accession>
<evidence type="ECO:0000259" key="1">
    <source>
        <dbReference type="SMART" id="SM00382"/>
    </source>
</evidence>
<reference evidence="2 3" key="1">
    <citation type="submission" date="2019-05" db="EMBL/GenBank/DDBJ databases">
        <title>Psychrobacillus vulpis sp. nov., a new species isolated from feces of a red fox that inhabits in The Tablas de Daimiel Natural Park, Albacete, Spain.</title>
        <authorList>
            <person name="Rodriguez M."/>
            <person name="Reina J.C."/>
            <person name="Bejar V."/>
            <person name="Llamas I."/>
        </authorList>
    </citation>
    <scope>NUCLEOTIDE SEQUENCE [LARGE SCALE GENOMIC DNA]</scope>
    <source>
        <strain evidence="2 3">NEAU-3TGS17</strain>
    </source>
</reference>
<dbReference type="Pfam" id="PF13476">
    <property type="entry name" value="AAA_23"/>
    <property type="match status" value="1"/>
</dbReference>
<dbReference type="SUPFAM" id="SSF52540">
    <property type="entry name" value="P-loop containing nucleoside triphosphate hydrolases"/>
    <property type="match status" value="1"/>
</dbReference>
<name>A0A544TAD7_9BACI</name>
<dbReference type="EMBL" id="VDGH01000004">
    <property type="protein sequence ID" value="TQR14431.1"/>
    <property type="molecule type" value="Genomic_DNA"/>
</dbReference>
<dbReference type="InterPro" id="IPR003593">
    <property type="entry name" value="AAA+_ATPase"/>
</dbReference>
<dbReference type="GO" id="GO:0016887">
    <property type="term" value="F:ATP hydrolysis activity"/>
    <property type="evidence" value="ECO:0007669"/>
    <property type="project" value="InterPro"/>
</dbReference>
<keyword evidence="2" id="KW-0547">Nucleotide-binding</keyword>
<dbReference type="OrthoDB" id="9809324at2"/>
<proteinExistence type="predicted"/>
<keyword evidence="3" id="KW-1185">Reference proteome</keyword>